<protein>
    <recommendedName>
        <fullName evidence="2">UspA domain-containing protein</fullName>
    </recommendedName>
</protein>
<reference evidence="1" key="1">
    <citation type="journal article" date="2014" name="Front. Microbiol.">
        <title>High frequency of phylogenetically diverse reductive dehalogenase-homologous genes in deep subseafloor sedimentary metagenomes.</title>
        <authorList>
            <person name="Kawai M."/>
            <person name="Futagami T."/>
            <person name="Toyoda A."/>
            <person name="Takaki Y."/>
            <person name="Nishi S."/>
            <person name="Hori S."/>
            <person name="Arai W."/>
            <person name="Tsubouchi T."/>
            <person name="Morono Y."/>
            <person name="Uchiyama I."/>
            <person name="Ito T."/>
            <person name="Fujiyama A."/>
            <person name="Inagaki F."/>
            <person name="Takami H."/>
        </authorList>
    </citation>
    <scope>NUCLEOTIDE SEQUENCE</scope>
    <source>
        <strain evidence="1">Expedition CK06-06</strain>
    </source>
</reference>
<evidence type="ECO:0008006" key="2">
    <source>
        <dbReference type="Google" id="ProtNLM"/>
    </source>
</evidence>
<organism evidence="1">
    <name type="scientific">marine sediment metagenome</name>
    <dbReference type="NCBI Taxonomy" id="412755"/>
    <lineage>
        <taxon>unclassified sequences</taxon>
        <taxon>metagenomes</taxon>
        <taxon>ecological metagenomes</taxon>
    </lineage>
</organism>
<feature type="non-terminal residue" evidence="1">
    <location>
        <position position="1"/>
    </location>
</feature>
<name>X1PQS7_9ZZZZ</name>
<dbReference type="Gene3D" id="3.40.50.12370">
    <property type="match status" value="1"/>
</dbReference>
<proteinExistence type="predicted"/>
<accession>X1PQS7</accession>
<comment type="caution">
    <text evidence="1">The sequence shown here is derived from an EMBL/GenBank/DDBJ whole genome shotgun (WGS) entry which is preliminary data.</text>
</comment>
<dbReference type="SUPFAM" id="SSF52402">
    <property type="entry name" value="Adenine nucleotide alpha hydrolases-like"/>
    <property type="match status" value="1"/>
</dbReference>
<gene>
    <name evidence="1" type="ORF">S06H3_45391</name>
</gene>
<sequence length="157" mass="17959">RIFGSVSSSVITKAECPVMIIPGNVELSDISTVLYATDYQETDPFHINRLIELLHPFSEVIRCVHVTTGSKAENKPLNLEKLKNFFDSHSPAIQISFHEWKGENVRKGLLEFAGVYEVDLMTMLLQKRNFLENLTHFSKSRNVVHDSKIPIIIMHEH</sequence>
<dbReference type="EMBL" id="BARV01028333">
    <property type="protein sequence ID" value="GAI33249.1"/>
    <property type="molecule type" value="Genomic_DNA"/>
</dbReference>
<dbReference type="AlphaFoldDB" id="X1PQS7"/>
<evidence type="ECO:0000313" key="1">
    <source>
        <dbReference type="EMBL" id="GAI33249.1"/>
    </source>
</evidence>